<name>A0A6C0LAE3_9ZZZZ</name>
<organism evidence="1">
    <name type="scientific">viral metagenome</name>
    <dbReference type="NCBI Taxonomy" id="1070528"/>
    <lineage>
        <taxon>unclassified sequences</taxon>
        <taxon>metagenomes</taxon>
        <taxon>organismal metagenomes</taxon>
    </lineage>
</organism>
<sequence length="707" mass="80637">MTNTRIFRTFTDLYEVVVEEHGEDYIDENHFQIKLDELVDDEMIVLGSLNESDGNVIDVYEINTGIKPSDCVKELDPVKRLILLEMVQNSSTFFLYQPTQLGKSDIMSNELVDWSKDKTNKVVAFMMFANDKPLSDQSVSGIKKVFMKQNIKVEVFLLSSDTKMNKDSFIKSIVDHIHGYATDDDEDPEYGMPVICGLDNPKQREKILNLISYIVKKVSSKKSSPLRYGIIWDEADKTYPGARDVKYTIDAKYRIDDNDDDKVSFKKFVLENTVGLYRLGFASSTEGDLIMDENYEECANAYVYPVVITEEIKANYRALNHPESVSHIVPYKDKQHKHNLNTYAMEILEEYKEHFQTPIILPSGESYYRKVIVNSKPQTKDMNELAIWCNKKNYYALVINGAGGGRASIKLYKDGKIVHTYKLKYNNVAKSLNDRIYYIYKAQKLYDKPLVIIGSRKVDRGLSFHYCPREDDEVIIDGDDGEVITRNRDGIIFTDMILGSVENKDTAVQKGGRLAGVIGGSPQYPGKIHYWVDERTEAIVRRALDTVMKTNEISKDNTSLTFGQVFKRAQIACPIIRVNHNTEESHFRVYPSEDIMREAYKEIFKKEYPKSYKVNSTGFLECSLSKKVAVHELCEVIKYVPTAIKSGGGGGDGKTVQRKVFPCYKNTLDSSTLHFVIAIDPKKISPEQLAKVDSIYANIKVPHKGDF</sequence>
<proteinExistence type="predicted"/>
<protein>
    <submittedName>
        <fullName evidence="1">Uncharacterized protein</fullName>
    </submittedName>
</protein>
<accession>A0A6C0LAE3</accession>
<reference evidence="1" key="1">
    <citation type="journal article" date="2020" name="Nature">
        <title>Giant virus diversity and host interactions through global metagenomics.</title>
        <authorList>
            <person name="Schulz F."/>
            <person name="Roux S."/>
            <person name="Paez-Espino D."/>
            <person name="Jungbluth S."/>
            <person name="Walsh D.A."/>
            <person name="Denef V.J."/>
            <person name="McMahon K.D."/>
            <person name="Konstantinidis K.T."/>
            <person name="Eloe-Fadrosh E.A."/>
            <person name="Kyrpides N.C."/>
            <person name="Woyke T."/>
        </authorList>
    </citation>
    <scope>NUCLEOTIDE SEQUENCE</scope>
    <source>
        <strain evidence="1">GVMAG-M-3300027763-16</strain>
    </source>
</reference>
<evidence type="ECO:0000313" key="1">
    <source>
        <dbReference type="EMBL" id="QHU27397.1"/>
    </source>
</evidence>
<dbReference type="AlphaFoldDB" id="A0A6C0LAE3"/>
<dbReference type="EMBL" id="MN740455">
    <property type="protein sequence ID" value="QHU27397.1"/>
    <property type="molecule type" value="Genomic_DNA"/>
</dbReference>